<dbReference type="Pfam" id="PF13701">
    <property type="entry name" value="DDE_Tnp_1_4"/>
    <property type="match status" value="1"/>
</dbReference>
<evidence type="ECO:0000259" key="1">
    <source>
        <dbReference type="Pfam" id="PF13701"/>
    </source>
</evidence>
<dbReference type="InterPro" id="IPR047960">
    <property type="entry name" value="Transpos_IS1380"/>
</dbReference>
<dbReference type="NCBIfam" id="NF033539">
    <property type="entry name" value="transpos_IS1380"/>
    <property type="match status" value="1"/>
</dbReference>
<sequence>MGRVGRRRIQASFTGGDLVSDGGVLLLRQMDRRLGLTRSAAAALSDRRRGASVRHGIHPLLSQRVYGLCCGWEDVSDHNVLRRDTALQTAVGQVQELASGPTLSRFENAVDRGDTARLQAVLIEQFIVHWRDAPPEQLVLDIDATHVPLHGAQERAAFNRHYDNYCYLPVYVFCGQDLLACVLRPSDRDPAKILSALVRTLARQLRQAWPQVQLIVRADSGFCRAPALRRFERWGIDYVIGLQKNVTLLQRVALAELMLAEDYGREHSKQRLIGEFTYAARSWNRERRVITRLEHDARGANPRFVVTSLTGEATELYDRLYCARGEAENRIKEAQLDLFGRRASCHAWQANQLRLLLAALAYTLMVHLRRSALHGTELARACTQTIRTRLLKIGAAVVRNTRRVQVLLASNHPMKALFMLAAQRLGP</sequence>
<protein>
    <submittedName>
        <fullName evidence="2">Transposase DDE domain protein</fullName>
    </submittedName>
</protein>
<feature type="domain" description="Transposase DDE" evidence="1">
    <location>
        <begin position="4"/>
        <end position="425"/>
    </location>
</feature>
<reference evidence="2 3" key="1">
    <citation type="submission" date="2018-10" db="EMBL/GenBank/DDBJ databases">
        <authorList>
            <person name="Criscuolo A."/>
        </authorList>
    </citation>
    <scope>NUCLEOTIDE SEQUENCE [LARGE SCALE GENOMIC DNA]</scope>
    <source>
        <strain evidence="2">DnA1</strain>
    </source>
</reference>
<evidence type="ECO:0000313" key="3">
    <source>
        <dbReference type="Proteomes" id="UP000277294"/>
    </source>
</evidence>
<gene>
    <name evidence="2" type="ORF">PIGHUM_04117</name>
</gene>
<keyword evidence="3" id="KW-1185">Reference proteome</keyword>
<accession>A0A3P4B7J6</accession>
<evidence type="ECO:0000313" key="2">
    <source>
        <dbReference type="EMBL" id="VCU72022.1"/>
    </source>
</evidence>
<dbReference type="EMBL" id="UWPJ01000034">
    <property type="protein sequence ID" value="VCU72022.1"/>
    <property type="molecule type" value="Genomic_DNA"/>
</dbReference>
<dbReference type="AlphaFoldDB" id="A0A3P4B7J6"/>
<organism evidence="2 3">
    <name type="scientific">Pigmentiphaga humi</name>
    <dbReference type="NCBI Taxonomy" id="2478468"/>
    <lineage>
        <taxon>Bacteria</taxon>
        <taxon>Pseudomonadati</taxon>
        <taxon>Pseudomonadota</taxon>
        <taxon>Betaproteobacteria</taxon>
        <taxon>Burkholderiales</taxon>
        <taxon>Alcaligenaceae</taxon>
        <taxon>Pigmentiphaga</taxon>
    </lineage>
</organism>
<proteinExistence type="predicted"/>
<dbReference type="InterPro" id="IPR025668">
    <property type="entry name" value="Tnp_DDE_dom"/>
</dbReference>
<name>A0A3P4B7J6_9BURK</name>
<dbReference type="Proteomes" id="UP000277294">
    <property type="component" value="Unassembled WGS sequence"/>
</dbReference>